<dbReference type="EMBL" id="JAMZMK010011828">
    <property type="protein sequence ID" value="KAI7725920.1"/>
    <property type="molecule type" value="Genomic_DNA"/>
</dbReference>
<keyword evidence="2" id="KW-1185">Reference proteome</keyword>
<evidence type="ECO:0000313" key="2">
    <source>
        <dbReference type="Proteomes" id="UP001206925"/>
    </source>
</evidence>
<evidence type="ECO:0000313" key="1">
    <source>
        <dbReference type="EMBL" id="KAI7725920.1"/>
    </source>
</evidence>
<gene>
    <name evidence="1" type="ORF">M8C21_030518</name>
</gene>
<proteinExistence type="predicted"/>
<organism evidence="1 2">
    <name type="scientific">Ambrosia artemisiifolia</name>
    <name type="common">Common ragweed</name>
    <dbReference type="NCBI Taxonomy" id="4212"/>
    <lineage>
        <taxon>Eukaryota</taxon>
        <taxon>Viridiplantae</taxon>
        <taxon>Streptophyta</taxon>
        <taxon>Embryophyta</taxon>
        <taxon>Tracheophyta</taxon>
        <taxon>Spermatophyta</taxon>
        <taxon>Magnoliopsida</taxon>
        <taxon>eudicotyledons</taxon>
        <taxon>Gunneridae</taxon>
        <taxon>Pentapetalae</taxon>
        <taxon>asterids</taxon>
        <taxon>campanulids</taxon>
        <taxon>Asterales</taxon>
        <taxon>Asteraceae</taxon>
        <taxon>Asteroideae</taxon>
        <taxon>Heliantheae alliance</taxon>
        <taxon>Heliantheae</taxon>
        <taxon>Ambrosia</taxon>
    </lineage>
</organism>
<dbReference type="AlphaFoldDB" id="A0AAD5G2A3"/>
<comment type="caution">
    <text evidence="1">The sequence shown here is derived from an EMBL/GenBank/DDBJ whole genome shotgun (WGS) entry which is preliminary data.</text>
</comment>
<sequence>MGFTSCTKYIKITTKEPTYMFTRIGTNVVLGGLMSIPNLILRLEGACRNVSESIKYVSYVTGIPIFCVTCSNERKPCSRKIQRVPHPKMHILPMIWVSL</sequence>
<dbReference type="Proteomes" id="UP001206925">
    <property type="component" value="Unassembled WGS sequence"/>
</dbReference>
<protein>
    <submittedName>
        <fullName evidence="1">Uncharacterized protein</fullName>
    </submittedName>
</protein>
<name>A0AAD5G2A3_AMBAR</name>
<accession>A0AAD5G2A3</accession>
<reference evidence="1" key="1">
    <citation type="submission" date="2022-06" db="EMBL/GenBank/DDBJ databases">
        <title>Uncovering the hologenomic basis of an extraordinary plant invasion.</title>
        <authorList>
            <person name="Bieker V.C."/>
            <person name="Martin M.D."/>
            <person name="Gilbert T."/>
            <person name="Hodgins K."/>
            <person name="Battlay P."/>
            <person name="Petersen B."/>
            <person name="Wilson J."/>
        </authorList>
    </citation>
    <scope>NUCLEOTIDE SEQUENCE</scope>
    <source>
        <strain evidence="1">AA19_3_7</strain>
        <tissue evidence="1">Leaf</tissue>
    </source>
</reference>